<dbReference type="Pfam" id="PF00311">
    <property type="entry name" value="PEPcase"/>
    <property type="match status" value="1"/>
</dbReference>
<dbReference type="GO" id="GO:0005829">
    <property type="term" value="C:cytosol"/>
    <property type="evidence" value="ECO:0007669"/>
    <property type="project" value="TreeGrafter"/>
</dbReference>
<comment type="caution">
    <text evidence="3">The sequence shown here is derived from an EMBL/GenBank/DDBJ whole genome shotgun (WGS) entry which is preliminary data.</text>
</comment>
<evidence type="ECO:0000256" key="1">
    <source>
        <dbReference type="ARBA" id="ARBA00003670"/>
    </source>
</evidence>
<organism evidence="3 4">
    <name type="scientific">Methylobrevis pamukkalensis</name>
    <dbReference type="NCBI Taxonomy" id="1439726"/>
    <lineage>
        <taxon>Bacteria</taxon>
        <taxon>Pseudomonadati</taxon>
        <taxon>Pseudomonadota</taxon>
        <taxon>Alphaproteobacteria</taxon>
        <taxon>Hyphomicrobiales</taxon>
        <taxon>Pleomorphomonadaceae</taxon>
        <taxon>Methylobrevis</taxon>
    </lineage>
</organism>
<dbReference type="GO" id="GO:0006099">
    <property type="term" value="P:tricarboxylic acid cycle"/>
    <property type="evidence" value="ECO:0007669"/>
    <property type="project" value="InterPro"/>
</dbReference>
<dbReference type="PRINTS" id="PR00150">
    <property type="entry name" value="PEPCARBXLASE"/>
</dbReference>
<keyword evidence="4" id="KW-1185">Reference proteome</keyword>
<dbReference type="EMBL" id="MCRJ01000024">
    <property type="protein sequence ID" value="ODN71331.1"/>
    <property type="molecule type" value="Genomic_DNA"/>
</dbReference>
<dbReference type="Gene3D" id="1.20.1440.90">
    <property type="entry name" value="Phosphoenolpyruvate/pyruvate domain"/>
    <property type="match status" value="1"/>
</dbReference>
<dbReference type="SUPFAM" id="SSF51621">
    <property type="entry name" value="Phosphoenolpyruvate/pyruvate domain"/>
    <property type="match status" value="1"/>
</dbReference>
<dbReference type="InterPro" id="IPR015813">
    <property type="entry name" value="Pyrv/PenolPyrv_kinase-like_dom"/>
</dbReference>
<dbReference type="PANTHER" id="PTHR30523:SF32">
    <property type="entry name" value="PHOSPHOENOLPYRUVATE CARBOXYLASE"/>
    <property type="match status" value="1"/>
</dbReference>
<evidence type="ECO:0000256" key="2">
    <source>
        <dbReference type="ARBA" id="ARBA00022419"/>
    </source>
</evidence>
<keyword evidence="3" id="KW-0456">Lyase</keyword>
<proteinExistence type="predicted"/>
<dbReference type="PATRIC" id="fig|1439726.3.peg.1435"/>
<accession>A0A1E3H750</accession>
<dbReference type="AlphaFoldDB" id="A0A1E3H750"/>
<dbReference type="GO" id="GO:0008964">
    <property type="term" value="F:phosphoenolpyruvate carboxylase activity"/>
    <property type="evidence" value="ECO:0007669"/>
    <property type="project" value="InterPro"/>
</dbReference>
<dbReference type="InterPro" id="IPR021135">
    <property type="entry name" value="PEP_COase"/>
</dbReference>
<evidence type="ECO:0000313" key="4">
    <source>
        <dbReference type="Proteomes" id="UP000094622"/>
    </source>
</evidence>
<dbReference type="GO" id="GO:0015977">
    <property type="term" value="P:carbon fixation"/>
    <property type="evidence" value="ECO:0007669"/>
    <property type="project" value="InterPro"/>
</dbReference>
<evidence type="ECO:0000313" key="3">
    <source>
        <dbReference type="EMBL" id="ODN71331.1"/>
    </source>
</evidence>
<sequence>MPSVAPTRPPFEAPGVLADDDFTPVFELLFGLLADVVRRREPGLIKHLFETGRDQGRNQGRAGTIPDALRVPALQVTGIWFQLLGIAEENVAQRSRRHMESAGGPDQVAGSFSDVVGSVAAAGVSAEDLAAALASAEVSPTLTAHPTEAKRVTVLEIHRRIYRGLVALETDRWTPREREALIRALRTDIDLLWLTGELRLEKPTVEQEIAWGLHFFHETLYEQTPRVIDALAAALRRHYPEAAVPAPALLRFSTWIGGDRDGNPFVTADTTRFALTEYRRAAIRRLASGCTEMVALISISANAVNVPDAFRSALAGLLAASGQGAEIARRNPDEVFRQYFVAITERLKATDGQESAARPYANPDELVRDLLAAERALMMIGAEDLARTRLRPLRLEAEIFGFRTASLDIRQNSSVVNRTLSDIWAQLPPDGIETLPEVNSRDWHALVCRELARAELPAPDRAALTAEAAEMMATLDVVREAQGGPDPRGVGALILSMTTSAADLLAFYLLGRYAGLPDGEDGRRVVTVIPLLETIDDLGNARRS</sequence>
<comment type="function">
    <text evidence="1">Forms oxaloacetate, a four-carbon dicarboxylic acid source for the tricarboxylic acid cycle.</text>
</comment>
<name>A0A1E3H750_9HYPH</name>
<gene>
    <name evidence="3" type="primary">ppc_1</name>
    <name evidence="3" type="ORF">A6302_01367</name>
</gene>
<keyword evidence="3" id="KW-0670">Pyruvate</keyword>
<dbReference type="PANTHER" id="PTHR30523">
    <property type="entry name" value="PHOSPHOENOLPYRUVATE CARBOXYLASE"/>
    <property type="match status" value="1"/>
</dbReference>
<dbReference type="Proteomes" id="UP000094622">
    <property type="component" value="Unassembled WGS sequence"/>
</dbReference>
<reference evidence="3 4" key="1">
    <citation type="submission" date="2016-07" db="EMBL/GenBank/DDBJ databases">
        <title>Draft Genome Sequence of Methylobrevis pamukkalensis PK2.</title>
        <authorList>
            <person name="Vasilenko O.V."/>
            <person name="Doronina N.V."/>
            <person name="Shmareva M.N."/>
            <person name="Tarlachkov S.V."/>
            <person name="Mustakhimov I."/>
            <person name="Trotsenko Y.A."/>
        </authorList>
    </citation>
    <scope>NUCLEOTIDE SEQUENCE [LARGE SCALE GENOMIC DNA]</scope>
    <source>
        <strain evidence="3 4">PK2</strain>
    </source>
</reference>
<protein>
    <recommendedName>
        <fullName evidence="2">Phosphoenolpyruvate carboxylase</fullName>
    </recommendedName>
</protein>